<evidence type="ECO:0000256" key="1">
    <source>
        <dbReference type="ARBA" id="ARBA00004141"/>
    </source>
</evidence>
<feature type="binding site" evidence="5">
    <location>
        <position position="191"/>
    </location>
    <ligand>
        <name>Zn(2+)</name>
        <dbReference type="ChEBI" id="CHEBI:29105"/>
    </ligand>
</feature>
<dbReference type="Pfam" id="PF03006">
    <property type="entry name" value="HlyIII"/>
    <property type="match status" value="1"/>
</dbReference>
<evidence type="ECO:0000256" key="3">
    <source>
        <dbReference type="ARBA" id="ARBA00022989"/>
    </source>
</evidence>
<dbReference type="AlphaFoldDB" id="A0A1G5NWT9"/>
<dbReference type="STRING" id="1120955.SAMN03080610_02805"/>
<feature type="transmembrane region" description="Helical" evidence="6">
    <location>
        <begin position="107"/>
        <end position="126"/>
    </location>
</feature>
<protein>
    <submittedName>
        <fullName evidence="7">Hemolysin III</fullName>
    </submittedName>
</protein>
<feature type="transmembrane region" description="Helical" evidence="6">
    <location>
        <begin position="133"/>
        <end position="153"/>
    </location>
</feature>
<keyword evidence="4 6" id="KW-0472">Membrane</keyword>
<keyword evidence="5" id="KW-0862">Zinc</keyword>
<dbReference type="PANTHER" id="PTHR20855">
    <property type="entry name" value="ADIPOR/PROGESTIN RECEPTOR-RELATED"/>
    <property type="match status" value="1"/>
</dbReference>
<keyword evidence="8" id="KW-1185">Reference proteome</keyword>
<keyword evidence="2 6" id="KW-0812">Transmembrane</keyword>
<evidence type="ECO:0000256" key="6">
    <source>
        <dbReference type="SAM" id="Phobius"/>
    </source>
</evidence>
<feature type="transmembrane region" description="Helical" evidence="6">
    <location>
        <begin position="51"/>
        <end position="71"/>
    </location>
</feature>
<organism evidence="7 8">
    <name type="scientific">Afifella marina DSM 2698</name>
    <dbReference type="NCBI Taxonomy" id="1120955"/>
    <lineage>
        <taxon>Bacteria</taxon>
        <taxon>Pseudomonadati</taxon>
        <taxon>Pseudomonadota</taxon>
        <taxon>Alphaproteobacteria</taxon>
        <taxon>Hyphomicrobiales</taxon>
        <taxon>Afifellaceae</taxon>
        <taxon>Afifella</taxon>
    </lineage>
</organism>
<dbReference type="EMBL" id="FMVW01000007">
    <property type="protein sequence ID" value="SCZ41793.1"/>
    <property type="molecule type" value="Genomic_DNA"/>
</dbReference>
<dbReference type="GO" id="GO:0046872">
    <property type="term" value="F:metal ion binding"/>
    <property type="evidence" value="ECO:0007669"/>
    <property type="project" value="UniProtKB-KW"/>
</dbReference>
<feature type="transmembrane region" description="Helical" evidence="6">
    <location>
        <begin position="83"/>
        <end position="101"/>
    </location>
</feature>
<dbReference type="InterPro" id="IPR004254">
    <property type="entry name" value="AdipoR/HlyIII-related"/>
</dbReference>
<feature type="transmembrane region" description="Helical" evidence="6">
    <location>
        <begin position="20"/>
        <end position="39"/>
    </location>
</feature>
<feature type="transmembrane region" description="Helical" evidence="6">
    <location>
        <begin position="159"/>
        <end position="180"/>
    </location>
</feature>
<dbReference type="Proteomes" id="UP000199347">
    <property type="component" value="Unassembled WGS sequence"/>
</dbReference>
<dbReference type="OrthoDB" id="9813689at2"/>
<dbReference type="PANTHER" id="PTHR20855:SF3">
    <property type="entry name" value="LD03007P"/>
    <property type="match status" value="1"/>
</dbReference>
<evidence type="ECO:0000313" key="7">
    <source>
        <dbReference type="EMBL" id="SCZ41793.1"/>
    </source>
</evidence>
<sequence length="211" mass="22158">MRRAPGVRYSPAELWADGVVHGLGLSLAIAAAIAVPLALSGHVPAGEMAALGVYLGTLVLSLGISAAYNLWPAGSVKAVLRRLDHSAIFLLIAGTYTPFMAVSETRWLLAFVWSVAAAGVFGKLVVPHRFDRVALVAYLGLGWSGIVAYGPLTEALSSSVVWLVIGGGIVYSAGVIFHVWERLLFQNAIWHAFVVAAASIHFVAVLKSAAA</sequence>
<evidence type="ECO:0000256" key="5">
    <source>
        <dbReference type="PIRSR" id="PIRSR604254-1"/>
    </source>
</evidence>
<name>A0A1G5NWT9_AFIMA</name>
<keyword evidence="5" id="KW-0479">Metal-binding</keyword>
<evidence type="ECO:0000256" key="2">
    <source>
        <dbReference type="ARBA" id="ARBA00022692"/>
    </source>
</evidence>
<dbReference type="GO" id="GO:0016020">
    <property type="term" value="C:membrane"/>
    <property type="evidence" value="ECO:0007669"/>
    <property type="project" value="UniProtKB-SubCell"/>
</dbReference>
<gene>
    <name evidence="7" type="ORF">SAMN03080610_02805</name>
</gene>
<keyword evidence="3 6" id="KW-1133">Transmembrane helix</keyword>
<comment type="subcellular location">
    <subcellularLocation>
        <location evidence="1">Membrane</location>
        <topology evidence="1">Multi-pass membrane protein</topology>
    </subcellularLocation>
</comment>
<reference evidence="7 8" key="1">
    <citation type="submission" date="2016-10" db="EMBL/GenBank/DDBJ databases">
        <authorList>
            <person name="de Groot N.N."/>
        </authorList>
    </citation>
    <scope>NUCLEOTIDE SEQUENCE [LARGE SCALE GENOMIC DNA]</scope>
    <source>
        <strain evidence="7 8">DSM 2698</strain>
    </source>
</reference>
<accession>A0A1G5NWT9</accession>
<proteinExistence type="predicted"/>
<evidence type="ECO:0000313" key="8">
    <source>
        <dbReference type="Proteomes" id="UP000199347"/>
    </source>
</evidence>
<evidence type="ECO:0000256" key="4">
    <source>
        <dbReference type="ARBA" id="ARBA00023136"/>
    </source>
</evidence>
<dbReference type="RefSeq" id="WP_092814446.1">
    <property type="nucleotide sequence ID" value="NZ_FMVW01000007.1"/>
</dbReference>
<feature type="transmembrane region" description="Helical" evidence="6">
    <location>
        <begin position="187"/>
        <end position="206"/>
    </location>
</feature>